<dbReference type="GO" id="GO:0003677">
    <property type="term" value="F:DNA binding"/>
    <property type="evidence" value="ECO:0007669"/>
    <property type="project" value="InterPro"/>
</dbReference>
<evidence type="ECO:0000259" key="1">
    <source>
        <dbReference type="PROSITE" id="PS50943"/>
    </source>
</evidence>
<sequence>MYRNTVLERKDIMKVCDRLKLYIDKSGLKQKVIAEKSGFSENQMSQMLNDKRSISADELEIICNAMGTSPNEIYSIRSDEFASHEKRLA</sequence>
<proteinExistence type="predicted"/>
<gene>
    <name evidence="2" type="ORF">DWY25_04390</name>
</gene>
<dbReference type="SMART" id="SM00530">
    <property type="entry name" value="HTH_XRE"/>
    <property type="match status" value="1"/>
</dbReference>
<name>A0A412G490_9FIRM</name>
<keyword evidence="3" id="KW-1185">Reference proteome</keyword>
<evidence type="ECO:0000313" key="3">
    <source>
        <dbReference type="Proteomes" id="UP000284178"/>
    </source>
</evidence>
<organism evidence="2 3">
    <name type="scientific">Holdemania filiformis</name>
    <dbReference type="NCBI Taxonomy" id="61171"/>
    <lineage>
        <taxon>Bacteria</taxon>
        <taxon>Bacillati</taxon>
        <taxon>Bacillota</taxon>
        <taxon>Erysipelotrichia</taxon>
        <taxon>Erysipelotrichales</taxon>
        <taxon>Erysipelotrichaceae</taxon>
        <taxon>Holdemania</taxon>
    </lineage>
</organism>
<protein>
    <submittedName>
        <fullName evidence="2">XRE family transcriptional regulator</fullName>
    </submittedName>
</protein>
<dbReference type="Proteomes" id="UP000284178">
    <property type="component" value="Unassembled WGS sequence"/>
</dbReference>
<dbReference type="EMBL" id="QRUP01000004">
    <property type="protein sequence ID" value="RGR75480.1"/>
    <property type="molecule type" value="Genomic_DNA"/>
</dbReference>
<dbReference type="SUPFAM" id="SSF47413">
    <property type="entry name" value="lambda repressor-like DNA-binding domains"/>
    <property type="match status" value="1"/>
</dbReference>
<dbReference type="AlphaFoldDB" id="A0A412G490"/>
<dbReference type="InterPro" id="IPR010982">
    <property type="entry name" value="Lambda_DNA-bd_dom_sf"/>
</dbReference>
<comment type="caution">
    <text evidence="2">The sequence shown here is derived from an EMBL/GenBank/DDBJ whole genome shotgun (WGS) entry which is preliminary data.</text>
</comment>
<dbReference type="InterPro" id="IPR001387">
    <property type="entry name" value="Cro/C1-type_HTH"/>
</dbReference>
<reference evidence="2 3" key="1">
    <citation type="submission" date="2018-08" db="EMBL/GenBank/DDBJ databases">
        <title>A genome reference for cultivated species of the human gut microbiota.</title>
        <authorList>
            <person name="Zou Y."/>
            <person name="Xue W."/>
            <person name="Luo G."/>
        </authorList>
    </citation>
    <scope>NUCLEOTIDE SEQUENCE [LARGE SCALE GENOMIC DNA]</scope>
    <source>
        <strain evidence="2 3">AF24-29</strain>
    </source>
</reference>
<dbReference type="Pfam" id="PF13443">
    <property type="entry name" value="HTH_26"/>
    <property type="match status" value="1"/>
</dbReference>
<dbReference type="Gene3D" id="1.10.260.40">
    <property type="entry name" value="lambda repressor-like DNA-binding domains"/>
    <property type="match status" value="1"/>
</dbReference>
<dbReference type="PROSITE" id="PS50943">
    <property type="entry name" value="HTH_CROC1"/>
    <property type="match status" value="1"/>
</dbReference>
<evidence type="ECO:0000313" key="2">
    <source>
        <dbReference type="EMBL" id="RGR75480.1"/>
    </source>
</evidence>
<accession>A0A412G490</accession>
<dbReference type="CDD" id="cd00093">
    <property type="entry name" value="HTH_XRE"/>
    <property type="match status" value="1"/>
</dbReference>
<feature type="domain" description="HTH cro/C1-type" evidence="1">
    <location>
        <begin position="19"/>
        <end position="73"/>
    </location>
</feature>